<dbReference type="Proteomes" id="UP001218218">
    <property type="component" value="Unassembled WGS sequence"/>
</dbReference>
<proteinExistence type="predicted"/>
<organism evidence="2 3">
    <name type="scientific">Mycena albidolilacea</name>
    <dbReference type="NCBI Taxonomy" id="1033008"/>
    <lineage>
        <taxon>Eukaryota</taxon>
        <taxon>Fungi</taxon>
        <taxon>Dikarya</taxon>
        <taxon>Basidiomycota</taxon>
        <taxon>Agaricomycotina</taxon>
        <taxon>Agaricomycetes</taxon>
        <taxon>Agaricomycetidae</taxon>
        <taxon>Agaricales</taxon>
        <taxon>Marasmiineae</taxon>
        <taxon>Mycenaceae</taxon>
        <taxon>Mycena</taxon>
    </lineage>
</organism>
<accession>A0AAD7ES70</accession>
<keyword evidence="3" id="KW-1185">Reference proteome</keyword>
<protein>
    <submittedName>
        <fullName evidence="2">Uncharacterized protein</fullName>
    </submittedName>
</protein>
<feature type="compositionally biased region" description="Polar residues" evidence="1">
    <location>
        <begin position="1"/>
        <end position="11"/>
    </location>
</feature>
<sequence>MAPTTSSSLAMSTPRALAPPPRRRAPLTTGSSRVWEEQTALKSQAKKPEERRTFSQKIEKLFYSRPTSTMHPPPPAYTAPNRPLRTPRQKNASSFSEKRMSATIAPPPPAYTRAVAADNAAPASPHTLAHITRANTLKNQRRAVQVFAKPPVVEEASCRPSSAPMGRVGPVRSQLDVGNVSLFAGSSSRASKPIWHAIHYAWSLQRSTPSSIRRSTS</sequence>
<reference evidence="2" key="1">
    <citation type="submission" date="2023-03" db="EMBL/GenBank/DDBJ databases">
        <title>Massive genome expansion in bonnet fungi (Mycena s.s.) driven by repeated elements and novel gene families across ecological guilds.</title>
        <authorList>
            <consortium name="Lawrence Berkeley National Laboratory"/>
            <person name="Harder C.B."/>
            <person name="Miyauchi S."/>
            <person name="Viragh M."/>
            <person name="Kuo A."/>
            <person name="Thoen E."/>
            <person name="Andreopoulos B."/>
            <person name="Lu D."/>
            <person name="Skrede I."/>
            <person name="Drula E."/>
            <person name="Henrissat B."/>
            <person name="Morin E."/>
            <person name="Kohler A."/>
            <person name="Barry K."/>
            <person name="LaButti K."/>
            <person name="Morin E."/>
            <person name="Salamov A."/>
            <person name="Lipzen A."/>
            <person name="Mereny Z."/>
            <person name="Hegedus B."/>
            <person name="Baldrian P."/>
            <person name="Stursova M."/>
            <person name="Weitz H."/>
            <person name="Taylor A."/>
            <person name="Grigoriev I.V."/>
            <person name="Nagy L.G."/>
            <person name="Martin F."/>
            <person name="Kauserud H."/>
        </authorList>
    </citation>
    <scope>NUCLEOTIDE SEQUENCE</scope>
    <source>
        <strain evidence="2">CBHHK002</strain>
    </source>
</reference>
<evidence type="ECO:0000256" key="1">
    <source>
        <dbReference type="SAM" id="MobiDB-lite"/>
    </source>
</evidence>
<evidence type="ECO:0000313" key="2">
    <source>
        <dbReference type="EMBL" id="KAJ7348181.1"/>
    </source>
</evidence>
<feature type="region of interest" description="Disordered" evidence="1">
    <location>
        <begin position="1"/>
        <end position="89"/>
    </location>
</feature>
<name>A0AAD7ES70_9AGAR</name>
<evidence type="ECO:0000313" key="3">
    <source>
        <dbReference type="Proteomes" id="UP001218218"/>
    </source>
</evidence>
<comment type="caution">
    <text evidence="2">The sequence shown here is derived from an EMBL/GenBank/DDBJ whole genome shotgun (WGS) entry which is preliminary data.</text>
</comment>
<gene>
    <name evidence="2" type="ORF">DFH08DRAFT_808927</name>
</gene>
<dbReference type="AlphaFoldDB" id="A0AAD7ES70"/>
<feature type="compositionally biased region" description="Basic and acidic residues" evidence="1">
    <location>
        <begin position="46"/>
        <end position="62"/>
    </location>
</feature>
<dbReference type="EMBL" id="JARIHO010000018">
    <property type="protein sequence ID" value="KAJ7348181.1"/>
    <property type="molecule type" value="Genomic_DNA"/>
</dbReference>